<dbReference type="InterPro" id="IPR001810">
    <property type="entry name" value="F-box_dom"/>
</dbReference>
<dbReference type="Pfam" id="PF24750">
    <property type="entry name" value="b-prop_At3g26010-like"/>
    <property type="match status" value="1"/>
</dbReference>
<dbReference type="InterPro" id="IPR017451">
    <property type="entry name" value="F-box-assoc_interact_dom"/>
</dbReference>
<dbReference type="ExpressionAtlas" id="N1R2D4">
    <property type="expression patterns" value="baseline"/>
</dbReference>
<dbReference type="InterPro" id="IPR056592">
    <property type="entry name" value="Beta-prop_At3g26010-like"/>
</dbReference>
<dbReference type="Pfam" id="PF00646">
    <property type="entry name" value="F-box"/>
    <property type="match status" value="1"/>
</dbReference>
<organism evidence="1">
    <name type="scientific">Aegilops tauschii</name>
    <name type="common">Tausch's goatgrass</name>
    <name type="synonym">Aegilops squarrosa</name>
    <dbReference type="NCBI Taxonomy" id="37682"/>
    <lineage>
        <taxon>Eukaryota</taxon>
        <taxon>Viridiplantae</taxon>
        <taxon>Streptophyta</taxon>
        <taxon>Embryophyta</taxon>
        <taxon>Tracheophyta</taxon>
        <taxon>Spermatophyta</taxon>
        <taxon>Magnoliopsida</taxon>
        <taxon>Liliopsida</taxon>
        <taxon>Poales</taxon>
        <taxon>Poaceae</taxon>
        <taxon>BOP clade</taxon>
        <taxon>Pooideae</taxon>
        <taxon>Triticodae</taxon>
        <taxon>Triticeae</taxon>
        <taxon>Triticinae</taxon>
        <taxon>Aegilops</taxon>
    </lineage>
</organism>
<protein>
    <submittedName>
        <fullName evidence="1">Uncharacterized protein</fullName>
    </submittedName>
</protein>
<dbReference type="EnsemblPlants" id="EMT13204">
    <property type="protein sequence ID" value="EMT13204"/>
    <property type="gene ID" value="F775_11516"/>
</dbReference>
<dbReference type="PANTHER" id="PTHR35546:SF18">
    <property type="entry name" value="F-BOX DOMAIN-CONTAINING PROTEIN"/>
    <property type="match status" value="1"/>
</dbReference>
<dbReference type="SUPFAM" id="SSF81383">
    <property type="entry name" value="F-box domain"/>
    <property type="match status" value="1"/>
</dbReference>
<accession>N1R2D4</accession>
<sequence>MEKRKKEEEEEENPPAAESLWGDLLPEIQSEILSRVPYRSLCRFKCVSTAWLALCSDPAVRRRSAKTLSGLFCYSQVDVGDGRRHYGVSFLNLSGWGRPMVDDPSSASCAATATSRPFTAAAASSSAAAGMDVGDGRRHYGVSFLNLSGWGRPMVDDPSLSFVRGYCHVTPIHCCGGIPICCCWKFDMSDEADFVVCNPATKEIWAVLPVPRNEMMTRLNTARLCFDPAAPRRFKVFVFVQSFAGVQRVEVYSSDTGQWTSVGSAWSSQNLMIGEESGCVYFNGSLHLAVCHPVVKVDWEGVIRSMVTFDAERETWRRIRMPDTSNNGFFGLSQGRLYTARVENEGKCRLLVWVLEDHASGLWTLKCTASILELLGSPCRAPNEFYQPVAIHPECNLIFLQDAGQEALLMSYNMDTGKLDIVCSLGDRWAQRFHPYIPCFVEKPPVPQ</sequence>
<dbReference type="Gene3D" id="1.20.1280.50">
    <property type="match status" value="1"/>
</dbReference>
<reference evidence="1" key="1">
    <citation type="submission" date="2015-06" db="UniProtKB">
        <authorList>
            <consortium name="EnsemblPlants"/>
        </authorList>
    </citation>
    <scope>IDENTIFICATION</scope>
</reference>
<dbReference type="NCBIfam" id="TIGR01640">
    <property type="entry name" value="F_box_assoc_1"/>
    <property type="match status" value="1"/>
</dbReference>
<name>N1R2D4_AEGTA</name>
<dbReference type="PANTHER" id="PTHR35546">
    <property type="entry name" value="F-BOX PROTEIN INTERACTION DOMAIN PROTEIN-RELATED"/>
    <property type="match status" value="1"/>
</dbReference>
<dbReference type="AlphaFoldDB" id="N1R2D4"/>
<dbReference type="InterPro" id="IPR036047">
    <property type="entry name" value="F-box-like_dom_sf"/>
</dbReference>
<evidence type="ECO:0000313" key="1">
    <source>
        <dbReference type="EnsemblPlants" id="EMT13204"/>
    </source>
</evidence>
<dbReference type="InterPro" id="IPR055290">
    <property type="entry name" value="At3g26010-like"/>
</dbReference>
<dbReference type="SMART" id="SM00256">
    <property type="entry name" value="FBOX"/>
    <property type="match status" value="1"/>
</dbReference>
<proteinExistence type="predicted"/>